<dbReference type="Proteomes" id="UP000321790">
    <property type="component" value="Unassembled WGS sequence"/>
</dbReference>
<protein>
    <submittedName>
        <fullName evidence="1">Uncharacterized protein</fullName>
    </submittedName>
</protein>
<dbReference type="AlphaFoldDB" id="A0A5C7AYN1"/>
<reference evidence="2" key="1">
    <citation type="submission" date="2019-08" db="EMBL/GenBank/DDBJ databases">
        <title>Seonamhaeicola sediminis sp. nov., isolated from marine sediment.</title>
        <authorList>
            <person name="Cao W.R."/>
        </authorList>
    </citation>
    <scope>NUCLEOTIDE SEQUENCE [LARGE SCALE GENOMIC DNA]</scope>
    <source>
        <strain evidence="2">Gy8</strain>
    </source>
</reference>
<proteinExistence type="predicted"/>
<evidence type="ECO:0000313" key="2">
    <source>
        <dbReference type="Proteomes" id="UP000321790"/>
    </source>
</evidence>
<dbReference type="EMBL" id="VOSC01000019">
    <property type="protein sequence ID" value="TXE11605.1"/>
    <property type="molecule type" value="Genomic_DNA"/>
</dbReference>
<organism evidence="1 2">
    <name type="scientific">Seonamhaeicola algicola</name>
    <dbReference type="NCBI Taxonomy" id="1719036"/>
    <lineage>
        <taxon>Bacteria</taxon>
        <taxon>Pseudomonadati</taxon>
        <taxon>Bacteroidota</taxon>
        <taxon>Flavobacteriia</taxon>
        <taxon>Flavobacteriales</taxon>
        <taxon>Flavobacteriaceae</taxon>
    </lineage>
</organism>
<dbReference type="RefSeq" id="WP_147132961.1">
    <property type="nucleotide sequence ID" value="NZ_VOSC01000019.1"/>
</dbReference>
<dbReference type="OrthoDB" id="1422961at2"/>
<accession>A0A5C7AYN1</accession>
<evidence type="ECO:0000313" key="1">
    <source>
        <dbReference type="EMBL" id="TXE11605.1"/>
    </source>
</evidence>
<name>A0A5C7AYN1_9FLAO</name>
<comment type="caution">
    <text evidence="1">The sequence shown here is derived from an EMBL/GenBank/DDBJ whole genome shotgun (WGS) entry which is preliminary data.</text>
</comment>
<gene>
    <name evidence="1" type="ORF">FUA26_05930</name>
</gene>
<keyword evidence="2" id="KW-1185">Reference proteome</keyword>
<sequence length="239" mass="27579">MLSIFYCEAQNVDFVFHKDFNALIVEKEGSSPYVYEILNEKGASTITTIPATKRLTDYYKKTLAFYKKAQADSTKISKLVKAGKTKSQINKIINIDDVSRRLATSHRILRTTRKYERVPSKVITTKENTFKLRRNLFKPETIILGNFKYLGSFYVTKATKGYMQGDLVPEATASENNLTTTDFLFPNVFDVIQNINTEDVYMVYPDFLKNYPINTAKYHDVKTNLDIQINDLIKAYRVK</sequence>